<dbReference type="AlphaFoldDB" id="A0A238BNP3"/>
<proteinExistence type="predicted"/>
<sequence length="158" mass="18105">MDGAIETNHSIFFNCINIIFKSFIWRKIHRRKATKLSFNLRAKRFGDDGVESKISAISYVCSIMELLLIKFAEHKRFSIEGGESAIIVIEKIIALINSFKSKLATPSIASLKFQFPIPENASHRQYPSLSMHPFLRLLYISQSIPHQSPIITQQNRLN</sequence>
<dbReference type="EMBL" id="KZ270080">
    <property type="protein sequence ID" value="OZC06634.1"/>
    <property type="molecule type" value="Genomic_DNA"/>
</dbReference>
<reference evidence="1 2" key="1">
    <citation type="submission" date="2015-12" db="EMBL/GenBank/DDBJ databases">
        <title>Draft genome of the nematode, Onchocerca flexuosa.</title>
        <authorList>
            <person name="Mitreva M."/>
        </authorList>
    </citation>
    <scope>NUCLEOTIDE SEQUENCE [LARGE SCALE GENOMIC DNA]</scope>
    <source>
        <strain evidence="1">Red Deer</strain>
    </source>
</reference>
<keyword evidence="2" id="KW-1185">Reference proteome</keyword>
<protein>
    <submittedName>
        <fullName evidence="1">Uncharacterized protein</fullName>
    </submittedName>
</protein>
<evidence type="ECO:0000313" key="1">
    <source>
        <dbReference type="EMBL" id="OZC06634.1"/>
    </source>
</evidence>
<organism evidence="1 2">
    <name type="scientific">Onchocerca flexuosa</name>
    <dbReference type="NCBI Taxonomy" id="387005"/>
    <lineage>
        <taxon>Eukaryota</taxon>
        <taxon>Metazoa</taxon>
        <taxon>Ecdysozoa</taxon>
        <taxon>Nematoda</taxon>
        <taxon>Chromadorea</taxon>
        <taxon>Rhabditida</taxon>
        <taxon>Spirurina</taxon>
        <taxon>Spiruromorpha</taxon>
        <taxon>Filarioidea</taxon>
        <taxon>Onchocercidae</taxon>
        <taxon>Onchocerca</taxon>
    </lineage>
</organism>
<name>A0A238BNP3_9BILA</name>
<accession>A0A238BNP3</accession>
<dbReference type="Proteomes" id="UP000242913">
    <property type="component" value="Unassembled WGS sequence"/>
</dbReference>
<evidence type="ECO:0000313" key="2">
    <source>
        <dbReference type="Proteomes" id="UP000242913"/>
    </source>
</evidence>
<gene>
    <name evidence="1" type="ORF">X798_06371</name>
</gene>